<sequence length="432" mass="48069">MAIKLDDTTTPPNGAAGGDCFEDAKRPQKPTPHGGNLDAGSAQPSNTAPANCTDSLSGTTILRSGVDSLYVSCKGQISEKTEHLLRVSKELAQSADPDVRAGAFLELGDHRFQVLDRGKGRFPYVLADNWFHIQVSSRDAASLPMVYCQIKSEVLACEGLKSVLLRLGSLLLEFSDDVAVLEVSRVDLCVDFVTLVELGEVPDNYWVRRAASLSRYSKHGVFTGLMFGAGGDLSARLYDKTREIKEKSKKYFFYDLWAAEGWDAESQVWRLEFQFRRSVLNELSIKSMGDLVDGLGSMWAYACGSWLQLCEPTNDSTRSRWPLHPLWSFLMTADLGGVARTLWRVRTDRAPDDHYLFIHGLAGLSSFMAKEGISDVDKAVDQYINEARRYHYGRTLTDRKALDRYLLEKARLKATKFNKPLPGIVGGEGDVF</sequence>
<evidence type="ECO:0000313" key="3">
    <source>
        <dbReference type="Proteomes" id="UP000074119"/>
    </source>
</evidence>
<organism evidence="2 3">
    <name type="scientific">Zhongshania aliphaticivorans</name>
    <dbReference type="NCBI Taxonomy" id="1470434"/>
    <lineage>
        <taxon>Bacteria</taxon>
        <taxon>Pseudomonadati</taxon>
        <taxon>Pseudomonadota</taxon>
        <taxon>Gammaproteobacteria</taxon>
        <taxon>Cellvibrionales</taxon>
        <taxon>Spongiibacteraceae</taxon>
        <taxon>Zhongshania</taxon>
    </lineage>
</organism>
<proteinExistence type="predicted"/>
<name>A0A127M1F9_9GAMM</name>
<reference evidence="2 3" key="1">
    <citation type="submission" date="2015-12" db="EMBL/GenBank/DDBJ databases">
        <authorList>
            <person name="Shamseldin A."/>
            <person name="Moawad H."/>
            <person name="Abd El-Rahim W.M."/>
            <person name="Sadowsky M.J."/>
        </authorList>
    </citation>
    <scope>NUCLEOTIDE SEQUENCE [LARGE SCALE GENOMIC DNA]</scope>
    <source>
        <strain evidence="2 3">SM2</strain>
    </source>
</reference>
<dbReference type="EMBL" id="CP014544">
    <property type="protein sequence ID" value="AMO67055.1"/>
    <property type="molecule type" value="Genomic_DNA"/>
</dbReference>
<feature type="region of interest" description="Disordered" evidence="1">
    <location>
        <begin position="1"/>
        <end position="51"/>
    </location>
</feature>
<dbReference type="AlphaFoldDB" id="A0A127M1F9"/>
<evidence type="ECO:0000313" key="2">
    <source>
        <dbReference type="EMBL" id="AMO67055.1"/>
    </source>
</evidence>
<dbReference type="KEGG" id="zal:AZF00_01485"/>
<protein>
    <recommendedName>
        <fullName evidence="4">Replication initiation factor</fullName>
    </recommendedName>
</protein>
<feature type="compositionally biased region" description="Polar residues" evidence="1">
    <location>
        <begin position="42"/>
        <end position="51"/>
    </location>
</feature>
<evidence type="ECO:0008006" key="4">
    <source>
        <dbReference type="Google" id="ProtNLM"/>
    </source>
</evidence>
<dbReference type="STRING" id="1470434.AZF00_01485"/>
<gene>
    <name evidence="2" type="ORF">AZF00_01485</name>
</gene>
<dbReference type="RefSeq" id="WP_062382723.1">
    <property type="nucleotide sequence ID" value="NZ_CP014544.1"/>
</dbReference>
<accession>A0A127M1F9</accession>
<evidence type="ECO:0000256" key="1">
    <source>
        <dbReference type="SAM" id="MobiDB-lite"/>
    </source>
</evidence>
<dbReference type="Proteomes" id="UP000074119">
    <property type="component" value="Chromosome"/>
</dbReference>